<gene>
    <name evidence="1" type="ORF">PACLA_8A027236</name>
</gene>
<dbReference type="InterPro" id="IPR008042">
    <property type="entry name" value="Retrotrans_Pao"/>
</dbReference>
<evidence type="ECO:0000313" key="2">
    <source>
        <dbReference type="Proteomes" id="UP001152795"/>
    </source>
</evidence>
<proteinExistence type="predicted"/>
<dbReference type="Pfam" id="PF05380">
    <property type="entry name" value="Peptidase_A17"/>
    <property type="match status" value="1"/>
</dbReference>
<sequence length="1003" mass="112043">MRNPSWRQEISVKKTEIEAQDRRVGHDPPPRNPTNWCIVHHKGHPLSKCRAFQAMPLDERTTILRKNRVCFRCIASCDHLAKDCKAKVMCTECGSNKHLAALHVDGEQRHGGEQVANKDQSDDGANPRQNQHAGEITNKCTEICGNSLGGKSCSKICLANIYVTGHPETKVKAYVVIDDQSNSSLAKSELLDRLNVHGQATSYSLRTCAGTTQIRGRCSKNLVVESVDGNKSHQLSNVIECNAIPDSKEEIPSPEVARAHPHLREIVDKIPEIRGDVDILLLIGRNAPPLQKVHESRNGPRNAPWAQRLDLGWVIIGHACLDGAHTPKPSCYKTNVLESGRPSILSPCPNRFHIKEYTSTASAVPCDGNNDQRKETFENGNFDDGLAAKVFASSKDDNKPGPSVEDRRFVNIMEHQMVKNEAGNWEAPLPFRNPISRLPDNREDTPDANLRLHKIASNDPTVTQAFPVEDRTSDLRNLDLIVVPIQRSLGVFWDLQADAFTFQVVDGAKPFTRRGVLSVTNSLYDRLGIAAPVVIKAQILLRAMTTSMKRHPLDDWDQPLPEQYKASWEAWCKSLSDLTEVRVPRTYASLSLSEASRVEIHTFCDASTEAIAAVSYIKVVLKDGQAQVSFVFGKAKLAPSHATTIPRLELCAAVLGVEITELVIEELAVKPHSVTYYTDNQWRYVATDLNPADLATRSVKACDLKDSSWLAGPKFLQSTSSLDVPPETETFQPPQEDPELRPEITTLATNAKPGVQKNLGTDRFLRFSRWANLVNAVSKLMMVAQHHHHDKASVGNETTVIQARKRAQLLIVRNLQIEAFEEEFDSLEKKKGLLKTSPLLKLNPIIDSDGLLRIGGRLKRADLPYEERHPLILPGEHHVTSLIVKNCHEEAKHQGRHFTHGTVRSKGFWIVGGKRLVNRVIHQCLKCKKLRGKLHQQKMADLPSERITPSPPFTFVGLDIFGPWEVTARRTRGGHAYSKRWAVIFTCLSTRAIHIKLIEYGRF</sequence>
<organism evidence="1 2">
    <name type="scientific">Paramuricea clavata</name>
    <name type="common">Red gorgonian</name>
    <name type="synonym">Violescent sea-whip</name>
    <dbReference type="NCBI Taxonomy" id="317549"/>
    <lineage>
        <taxon>Eukaryota</taxon>
        <taxon>Metazoa</taxon>
        <taxon>Cnidaria</taxon>
        <taxon>Anthozoa</taxon>
        <taxon>Octocorallia</taxon>
        <taxon>Malacalcyonacea</taxon>
        <taxon>Plexauridae</taxon>
        <taxon>Paramuricea</taxon>
    </lineage>
</organism>
<dbReference type="PANTHER" id="PTHR47331">
    <property type="entry name" value="PHD-TYPE DOMAIN-CONTAINING PROTEIN"/>
    <property type="match status" value="1"/>
</dbReference>
<protein>
    <submittedName>
        <fullName evidence="1">Uncharacterized protein</fullName>
    </submittedName>
</protein>
<comment type="caution">
    <text evidence="1">The sequence shown here is derived from an EMBL/GenBank/DDBJ whole genome shotgun (WGS) entry which is preliminary data.</text>
</comment>
<accession>A0A7D9IBI8</accession>
<dbReference type="AlphaFoldDB" id="A0A7D9IBI8"/>
<reference evidence="1" key="1">
    <citation type="submission" date="2020-04" db="EMBL/GenBank/DDBJ databases">
        <authorList>
            <person name="Alioto T."/>
            <person name="Alioto T."/>
            <person name="Gomez Garrido J."/>
        </authorList>
    </citation>
    <scope>NUCLEOTIDE SEQUENCE</scope>
    <source>
        <strain evidence="1">A484AB</strain>
    </source>
</reference>
<keyword evidence="2" id="KW-1185">Reference proteome</keyword>
<dbReference type="EMBL" id="CACRXK020005250">
    <property type="protein sequence ID" value="CAB4005614.1"/>
    <property type="molecule type" value="Genomic_DNA"/>
</dbReference>
<dbReference type="PANTHER" id="PTHR47331:SF6">
    <property type="entry name" value="DOUBLECORTIN DOMAIN-CONTAINING PROTEIN"/>
    <property type="match status" value="1"/>
</dbReference>
<evidence type="ECO:0000313" key="1">
    <source>
        <dbReference type="EMBL" id="CAB4005614.1"/>
    </source>
</evidence>
<dbReference type="Proteomes" id="UP001152795">
    <property type="component" value="Unassembled WGS sequence"/>
</dbReference>
<name>A0A7D9IBI8_PARCT</name>
<dbReference type="OrthoDB" id="10068969at2759"/>